<dbReference type="EMBL" id="AAGIRW010000162">
    <property type="protein sequence ID" value="EBO4967548.1"/>
    <property type="molecule type" value="Genomic_DNA"/>
</dbReference>
<dbReference type="GO" id="GO:0009289">
    <property type="term" value="C:pilus"/>
    <property type="evidence" value="ECO:0007669"/>
    <property type="project" value="InterPro"/>
</dbReference>
<name>A0A5U0QUQ3_SALER</name>
<dbReference type="InterPro" id="IPR008966">
    <property type="entry name" value="Adhesion_dom_sf"/>
</dbReference>
<comment type="caution">
    <text evidence="2">The sequence shown here is derived from an EMBL/GenBank/DDBJ whole genome shotgun (WGS) entry which is preliminary data.</text>
</comment>
<protein>
    <submittedName>
        <fullName evidence="2">Type 1 fimbrial protein</fullName>
    </submittedName>
</protein>
<keyword evidence="1" id="KW-0732">Signal</keyword>
<proteinExistence type="predicted"/>
<dbReference type="GO" id="GO:0007155">
    <property type="term" value="P:cell adhesion"/>
    <property type="evidence" value="ECO:0007669"/>
    <property type="project" value="InterPro"/>
</dbReference>
<feature type="chain" id="PRO_5026099018" evidence="1">
    <location>
        <begin position="22"/>
        <end position="209"/>
    </location>
</feature>
<organism evidence="2">
    <name type="scientific">Salmonella enterica</name>
    <name type="common">Salmonella choleraesuis</name>
    <dbReference type="NCBI Taxonomy" id="28901"/>
    <lineage>
        <taxon>Bacteria</taxon>
        <taxon>Pseudomonadati</taxon>
        <taxon>Pseudomonadota</taxon>
        <taxon>Gammaproteobacteria</taxon>
        <taxon>Enterobacterales</taxon>
        <taxon>Enterobacteriaceae</taxon>
        <taxon>Salmonella</taxon>
    </lineage>
</organism>
<sequence length="209" mass="21806">MKFIKYMLIMASLVPGAGIMAATPAVPAVGGNPTGTVKINGVIRTSTCSIGSPSTTDVVFNISKADISAAAPGDLLTKALPVTIHVSSCNNTALGMTVTASVSDASSPTHGAFGSWRDPDPQDPNHALYYLVSLKDDPVVSGGDTATDPGYHILKVNGTASPVIIKDTSGSGEFDLSLVTKVVRSQYTFSPDKLKSVLHTAYYYTFTYV</sequence>
<dbReference type="SUPFAM" id="SSF49401">
    <property type="entry name" value="Bacterial adhesins"/>
    <property type="match status" value="1"/>
</dbReference>
<evidence type="ECO:0000256" key="1">
    <source>
        <dbReference type="SAM" id="SignalP"/>
    </source>
</evidence>
<gene>
    <name evidence="2" type="ORF">DO374_24080</name>
</gene>
<accession>A0A5U0QUQ3</accession>
<dbReference type="Gene3D" id="2.60.40.1090">
    <property type="entry name" value="Fimbrial-type adhesion domain"/>
    <property type="match status" value="1"/>
</dbReference>
<dbReference type="InterPro" id="IPR036937">
    <property type="entry name" value="Adhesion_dom_fimbrial_sf"/>
</dbReference>
<feature type="signal peptide" evidence="1">
    <location>
        <begin position="1"/>
        <end position="21"/>
    </location>
</feature>
<evidence type="ECO:0000313" key="2">
    <source>
        <dbReference type="EMBL" id="EBO4967548.1"/>
    </source>
</evidence>
<reference evidence="2" key="1">
    <citation type="submission" date="2018-06" db="EMBL/GenBank/DDBJ databases">
        <authorList>
            <consortium name="PulseNet: The National Subtyping Network for Foodborne Disease Surveillance"/>
            <person name="Tarr C.L."/>
            <person name="Trees E."/>
            <person name="Katz L.S."/>
            <person name="Carleton-Romer H.A."/>
            <person name="Stroika S."/>
            <person name="Kucerova Z."/>
            <person name="Roache K.F."/>
            <person name="Sabol A.L."/>
            <person name="Besser J."/>
            <person name="Gerner-Smidt P."/>
        </authorList>
    </citation>
    <scope>NUCLEOTIDE SEQUENCE</scope>
    <source>
        <strain evidence="2">PNUSAS037973</strain>
    </source>
</reference>
<dbReference type="AlphaFoldDB" id="A0A5U0QUQ3"/>